<dbReference type="InterPro" id="IPR039942">
    <property type="entry name" value="SBSPO"/>
</dbReference>
<keyword evidence="6" id="KW-1185">Reference proteome</keyword>
<feature type="domain" description="VWFA" evidence="4">
    <location>
        <begin position="133"/>
        <end position="241"/>
    </location>
</feature>
<dbReference type="PROSITE" id="PS50234">
    <property type="entry name" value="VWFA"/>
    <property type="match status" value="1"/>
</dbReference>
<evidence type="ECO:0000313" key="5">
    <source>
        <dbReference type="EMBL" id="CAK0885225.1"/>
    </source>
</evidence>
<dbReference type="PROSITE" id="PS50092">
    <property type="entry name" value="TSP1"/>
    <property type="match status" value="2"/>
</dbReference>
<gene>
    <name evidence="5" type="ORF">PCOR1329_LOCUS66903</name>
</gene>
<keyword evidence="1" id="KW-0732">Signal</keyword>
<keyword evidence="3" id="KW-0325">Glycoprotein</keyword>
<sequence length="310" mass="33810">MKCSQFHCPVACVLSEWSSWAACSKECGGGTRGKTRSVLTPSRNGGMECGVTIEEQACNTGSCRRDCTLAPWTDWEPCTQACGGGMTKRVRHVDVPIRADGRCPSPEHPDRLQWQRCNTQDCVGDEICIARQDLIIAVDASGSLKEEGFSIVREFAYNLTGRYRSEYYGVEDMYIGLVLFGNGEYYSNGTVSAAIEVLELTDDLDAVRTSIQSMTWQKGFTNMMQAFQAADNLLQDVRPGAFSSGAVGGLQGLYVAGCPGKALGSPPEELRFRLGADNARLLRTAIVLASSERRAPARTVQWGGWWSNSS</sequence>
<dbReference type="InterPro" id="IPR044004">
    <property type="entry name" value="TSP1_spondin_dom"/>
</dbReference>
<dbReference type="EMBL" id="CAUYUJ010018642">
    <property type="protein sequence ID" value="CAK0885225.1"/>
    <property type="molecule type" value="Genomic_DNA"/>
</dbReference>
<evidence type="ECO:0000313" key="6">
    <source>
        <dbReference type="Proteomes" id="UP001189429"/>
    </source>
</evidence>
<dbReference type="PANTHER" id="PTHR20920:SF5">
    <property type="entry name" value="SMB DOMAIN-CONTAINING PROTEIN"/>
    <property type="match status" value="1"/>
</dbReference>
<reference evidence="5" key="1">
    <citation type="submission" date="2023-10" db="EMBL/GenBank/DDBJ databases">
        <authorList>
            <person name="Chen Y."/>
            <person name="Shah S."/>
            <person name="Dougan E. K."/>
            <person name="Thang M."/>
            <person name="Chan C."/>
        </authorList>
    </citation>
    <scope>NUCLEOTIDE SEQUENCE [LARGE SCALE GENOMIC DNA]</scope>
</reference>
<comment type="caution">
    <text evidence="5">The sequence shown here is derived from an EMBL/GenBank/DDBJ whole genome shotgun (WGS) entry which is preliminary data.</text>
</comment>
<dbReference type="CDD" id="cd00198">
    <property type="entry name" value="vWFA"/>
    <property type="match status" value="1"/>
</dbReference>
<dbReference type="Pfam" id="PF00090">
    <property type="entry name" value="TSP_1"/>
    <property type="match status" value="1"/>
</dbReference>
<dbReference type="Pfam" id="PF00092">
    <property type="entry name" value="VWA"/>
    <property type="match status" value="1"/>
</dbReference>
<accession>A0ABN9WFM3</accession>
<evidence type="ECO:0000259" key="4">
    <source>
        <dbReference type="PROSITE" id="PS50234"/>
    </source>
</evidence>
<dbReference type="InterPro" id="IPR036465">
    <property type="entry name" value="vWFA_dom_sf"/>
</dbReference>
<protein>
    <recommendedName>
        <fullName evidence="4">VWFA domain-containing protein</fullName>
    </recommendedName>
</protein>
<dbReference type="Gene3D" id="2.20.100.10">
    <property type="entry name" value="Thrombospondin type-1 (TSP1) repeat"/>
    <property type="match status" value="2"/>
</dbReference>
<proteinExistence type="predicted"/>
<evidence type="ECO:0000256" key="1">
    <source>
        <dbReference type="ARBA" id="ARBA00022729"/>
    </source>
</evidence>
<evidence type="ECO:0000256" key="3">
    <source>
        <dbReference type="ARBA" id="ARBA00023180"/>
    </source>
</evidence>
<keyword evidence="2" id="KW-1015">Disulfide bond</keyword>
<dbReference type="Pfam" id="PF19028">
    <property type="entry name" value="TSP1_spondin"/>
    <property type="match status" value="1"/>
</dbReference>
<dbReference type="SMART" id="SM00209">
    <property type="entry name" value="TSP1"/>
    <property type="match status" value="2"/>
</dbReference>
<name>A0ABN9WFM3_9DINO</name>
<dbReference type="Proteomes" id="UP001189429">
    <property type="component" value="Unassembled WGS sequence"/>
</dbReference>
<organism evidence="5 6">
    <name type="scientific">Prorocentrum cordatum</name>
    <dbReference type="NCBI Taxonomy" id="2364126"/>
    <lineage>
        <taxon>Eukaryota</taxon>
        <taxon>Sar</taxon>
        <taxon>Alveolata</taxon>
        <taxon>Dinophyceae</taxon>
        <taxon>Prorocentrales</taxon>
        <taxon>Prorocentraceae</taxon>
        <taxon>Prorocentrum</taxon>
    </lineage>
</organism>
<evidence type="ECO:0000256" key="2">
    <source>
        <dbReference type="ARBA" id="ARBA00023157"/>
    </source>
</evidence>
<dbReference type="InterPro" id="IPR000884">
    <property type="entry name" value="TSP1_rpt"/>
</dbReference>
<dbReference type="PANTHER" id="PTHR20920">
    <property type="entry name" value="RPE-SPONDIN"/>
    <property type="match status" value="1"/>
</dbReference>
<dbReference type="Gene3D" id="3.40.50.410">
    <property type="entry name" value="von Willebrand factor, type A domain"/>
    <property type="match status" value="1"/>
</dbReference>
<dbReference type="SUPFAM" id="SSF82895">
    <property type="entry name" value="TSP-1 type 1 repeat"/>
    <property type="match status" value="2"/>
</dbReference>
<dbReference type="InterPro" id="IPR036383">
    <property type="entry name" value="TSP1_rpt_sf"/>
</dbReference>
<dbReference type="InterPro" id="IPR002035">
    <property type="entry name" value="VWF_A"/>
</dbReference>
<feature type="non-terminal residue" evidence="5">
    <location>
        <position position="310"/>
    </location>
</feature>
<dbReference type="SUPFAM" id="SSF53300">
    <property type="entry name" value="vWA-like"/>
    <property type="match status" value="1"/>
</dbReference>